<dbReference type="PANTHER" id="PTHR21580:SF28">
    <property type="entry name" value="BOREALIN N-TERMINAL DOMAIN-CONTAINING PROTEIN-RELATED"/>
    <property type="match status" value="1"/>
</dbReference>
<feature type="region of interest" description="Disordered" evidence="1">
    <location>
        <begin position="246"/>
        <end position="316"/>
    </location>
</feature>
<reference evidence="2 3" key="1">
    <citation type="journal article" date="2019" name="Sci. Rep.">
        <title>Comparative genomics of chytrid fungi reveal insights into the obligate biotrophic and pathogenic lifestyle of Synchytrium endobioticum.</title>
        <authorList>
            <person name="van de Vossenberg B.T.L.H."/>
            <person name="Warris S."/>
            <person name="Nguyen H.D.T."/>
            <person name="van Gent-Pelzer M.P.E."/>
            <person name="Joly D.L."/>
            <person name="van de Geest H.C."/>
            <person name="Bonants P.J.M."/>
            <person name="Smith D.S."/>
            <person name="Levesque C.A."/>
            <person name="van der Lee T.A.J."/>
        </authorList>
    </citation>
    <scope>NUCLEOTIDE SEQUENCE [LARGE SCALE GENOMIC DNA]</scope>
    <source>
        <strain evidence="2 3">CBS 809.83</strain>
    </source>
</reference>
<keyword evidence="3" id="KW-1185">Reference proteome</keyword>
<dbReference type="AlphaFoldDB" id="A0A507EDV9"/>
<gene>
    <name evidence="2" type="ORF">PhCBS80983_g01102</name>
</gene>
<accession>A0A507EDV9</accession>
<protein>
    <submittedName>
        <fullName evidence="2">Uncharacterized protein</fullName>
    </submittedName>
</protein>
<sequence length="364" mass="39764">MAVAPSRTKKARSTNRQLKLYIHPPSIPTRFQTFCFEDGERNAFGSSASRFNRRLDELPGPGYYVAPAVDDPKKGARFASKSKRFVEESIPQPSPTQYHPRSAIYSHSVAHSPSAAFVARRDAAAAAARSKVPLWSDRFNKDTPGPGAYDTTATLPTVARQQRRCMAVFKSTSRRSEINEAGWTMGRDAPAPDAYSILESRVVKDVPGAQAAFRAVPRKDTFPQTTESHPGPGYYNLQALELHPESSVPNRPLWRPGPPQPLHHTPAPPTTPLSGFTSIPGSNAPPISNPGPGAYDAGTAAEHMSHHKRPSEHRSSVFVSSSLRFDADVGRKPDAAARGPGFYSPIREKRGTSFRLNLEGMWAC</sequence>
<comment type="caution">
    <text evidence="2">The sequence shown here is derived from an EMBL/GenBank/DDBJ whole genome shotgun (WGS) entry which is preliminary data.</text>
</comment>
<evidence type="ECO:0000256" key="1">
    <source>
        <dbReference type="SAM" id="MobiDB-lite"/>
    </source>
</evidence>
<evidence type="ECO:0000313" key="2">
    <source>
        <dbReference type="EMBL" id="TPX61547.1"/>
    </source>
</evidence>
<dbReference type="Proteomes" id="UP000318582">
    <property type="component" value="Unassembled WGS sequence"/>
</dbReference>
<name>A0A507EDV9_9FUNG</name>
<dbReference type="InterPro" id="IPR010736">
    <property type="entry name" value="SHIPPO-rpt"/>
</dbReference>
<dbReference type="EMBL" id="QEAQ01000007">
    <property type="protein sequence ID" value="TPX61547.1"/>
    <property type="molecule type" value="Genomic_DNA"/>
</dbReference>
<dbReference type="GO" id="GO:0005856">
    <property type="term" value="C:cytoskeleton"/>
    <property type="evidence" value="ECO:0007669"/>
    <property type="project" value="TreeGrafter"/>
</dbReference>
<evidence type="ECO:0000313" key="3">
    <source>
        <dbReference type="Proteomes" id="UP000318582"/>
    </source>
</evidence>
<dbReference type="Pfam" id="PF07004">
    <property type="entry name" value="SHIPPO-rpt"/>
    <property type="match status" value="2"/>
</dbReference>
<organism evidence="2 3">
    <name type="scientific">Powellomyces hirtus</name>
    <dbReference type="NCBI Taxonomy" id="109895"/>
    <lineage>
        <taxon>Eukaryota</taxon>
        <taxon>Fungi</taxon>
        <taxon>Fungi incertae sedis</taxon>
        <taxon>Chytridiomycota</taxon>
        <taxon>Chytridiomycota incertae sedis</taxon>
        <taxon>Chytridiomycetes</taxon>
        <taxon>Spizellomycetales</taxon>
        <taxon>Powellomycetaceae</taxon>
        <taxon>Powellomyces</taxon>
    </lineage>
</organism>
<feature type="compositionally biased region" description="Pro residues" evidence="1">
    <location>
        <begin position="255"/>
        <end position="271"/>
    </location>
</feature>
<dbReference type="PANTHER" id="PTHR21580">
    <property type="entry name" value="SHIPPO-1-RELATED"/>
    <property type="match status" value="1"/>
</dbReference>
<proteinExistence type="predicted"/>
<dbReference type="InterPro" id="IPR051291">
    <property type="entry name" value="CIMAP"/>
</dbReference>